<dbReference type="EMBL" id="RPHB01000015">
    <property type="protein sequence ID" value="MBW3470422.1"/>
    <property type="molecule type" value="Genomic_DNA"/>
</dbReference>
<feature type="signal peptide" evidence="1">
    <location>
        <begin position="1"/>
        <end position="28"/>
    </location>
</feature>
<reference evidence="3 4" key="1">
    <citation type="journal article" date="2020" name="Syst. Appl. Microbiol.">
        <title>Arthrospiribacter ruber gen. nov., sp. nov., a novel bacterium isolated from Arthrospira cultures.</title>
        <authorList>
            <person name="Waleron M."/>
            <person name="Misztak A."/>
            <person name="Waleron M.M."/>
            <person name="Furmaniak M."/>
            <person name="Mrozik A."/>
            <person name="Waleron K."/>
        </authorList>
    </citation>
    <scope>NUCLEOTIDE SEQUENCE [LARGE SCALE GENOMIC DNA]</scope>
    <source>
        <strain evidence="3 4">DPMB0001</strain>
    </source>
</reference>
<dbReference type="Proteomes" id="UP000727490">
    <property type="component" value="Unassembled WGS sequence"/>
</dbReference>
<dbReference type="InterPro" id="IPR025510">
    <property type="entry name" value="DUF4397"/>
</dbReference>
<protein>
    <submittedName>
        <fullName evidence="3">DUF4397 domain-containing protein</fullName>
    </submittedName>
</protein>
<dbReference type="RefSeq" id="WP_219294214.1">
    <property type="nucleotide sequence ID" value="NZ_RPHB01000015.1"/>
</dbReference>
<proteinExistence type="predicted"/>
<evidence type="ECO:0000313" key="4">
    <source>
        <dbReference type="Proteomes" id="UP000727490"/>
    </source>
</evidence>
<evidence type="ECO:0000256" key="1">
    <source>
        <dbReference type="SAM" id="SignalP"/>
    </source>
</evidence>
<evidence type="ECO:0000313" key="3">
    <source>
        <dbReference type="EMBL" id="MBW3470422.1"/>
    </source>
</evidence>
<feature type="chain" id="PRO_5037958461" evidence="1">
    <location>
        <begin position="29"/>
        <end position="241"/>
    </location>
</feature>
<evidence type="ECO:0000259" key="2">
    <source>
        <dbReference type="Pfam" id="PF14344"/>
    </source>
</evidence>
<accession>A0A951J3D4</accession>
<dbReference type="AlphaFoldDB" id="A0A951J3D4"/>
<feature type="domain" description="DUF4397" evidence="2">
    <location>
        <begin position="43"/>
        <end position="157"/>
    </location>
</feature>
<organism evidence="3 4">
    <name type="scientific">Arthrospiribacter ruber</name>
    <dbReference type="NCBI Taxonomy" id="2487934"/>
    <lineage>
        <taxon>Bacteria</taxon>
        <taxon>Pseudomonadati</taxon>
        <taxon>Bacteroidota</taxon>
        <taxon>Cytophagia</taxon>
        <taxon>Cytophagales</taxon>
        <taxon>Cyclobacteriaceae</taxon>
        <taxon>Arthrospiribacter</taxon>
    </lineage>
</organism>
<comment type="caution">
    <text evidence="3">The sequence shown here is derived from an EMBL/GenBank/DDBJ whole genome shotgun (WGS) entry which is preliminary data.</text>
</comment>
<gene>
    <name evidence="3" type="ORF">EGN73_21820</name>
</gene>
<keyword evidence="4" id="KW-1185">Reference proteome</keyword>
<name>A0A951J3D4_9BACT</name>
<keyword evidence="1" id="KW-0732">Signal</keyword>
<dbReference type="Pfam" id="PF14344">
    <property type="entry name" value="DUF4397"/>
    <property type="match status" value="1"/>
</dbReference>
<sequence length="241" mass="27536">MNYKLFSNYIMKKTLLSALLLSSMFLMNSCLQDRDPGPQPDAAFVTIYHGVADGPAMDIFTEMGRINNSPLTYSNSFPYNQFYVGERVLRFTPSNAANTLLETTHTLEKDKVYSIFLVNRLTEIEAVKIEDKWEEPTSELAQIRIAHLSPDAGNIRIEIGDEEEFFGEKIEYQDFSAFKAIEKGKTSIKVYTEDGSEELISVEEIDIRSNRVYTLIVRGLKDPQNSNNPLSIQLMTNYIRF</sequence>